<dbReference type="InterPro" id="IPR000639">
    <property type="entry name" value="Epox_hydrolase-like"/>
</dbReference>
<dbReference type="AlphaFoldDB" id="A0A2N3XY06"/>
<dbReference type="EMBL" id="PJNB01000001">
    <property type="protein sequence ID" value="PKW15554.1"/>
    <property type="molecule type" value="Genomic_DNA"/>
</dbReference>
<evidence type="ECO:0000313" key="3">
    <source>
        <dbReference type="Proteomes" id="UP000233786"/>
    </source>
</evidence>
<dbReference type="PANTHER" id="PTHR43798:SF33">
    <property type="entry name" value="HYDROLASE, PUTATIVE (AFU_ORTHOLOGUE AFUA_2G14860)-RELATED"/>
    <property type="match status" value="1"/>
</dbReference>
<evidence type="ECO:0000313" key="2">
    <source>
        <dbReference type="EMBL" id="PKW15554.1"/>
    </source>
</evidence>
<dbReference type="InterPro" id="IPR000073">
    <property type="entry name" value="AB_hydrolase_1"/>
</dbReference>
<dbReference type="PRINTS" id="PR00412">
    <property type="entry name" value="EPOXHYDRLASE"/>
</dbReference>
<feature type="domain" description="AB hydrolase-1" evidence="1">
    <location>
        <begin position="26"/>
        <end position="271"/>
    </location>
</feature>
<protein>
    <submittedName>
        <fullName evidence="2">Pimeloyl-ACP methyl ester carboxylesterase</fullName>
    </submittedName>
</protein>
<dbReference type="PRINTS" id="PR00111">
    <property type="entry name" value="ABHYDROLASE"/>
</dbReference>
<comment type="caution">
    <text evidence="2">The sequence shown here is derived from an EMBL/GenBank/DDBJ whole genome shotgun (WGS) entry which is preliminary data.</text>
</comment>
<evidence type="ECO:0000259" key="1">
    <source>
        <dbReference type="Pfam" id="PF00561"/>
    </source>
</evidence>
<organism evidence="2 3">
    <name type="scientific">Saccharopolyspora spinosa</name>
    <dbReference type="NCBI Taxonomy" id="60894"/>
    <lineage>
        <taxon>Bacteria</taxon>
        <taxon>Bacillati</taxon>
        <taxon>Actinomycetota</taxon>
        <taxon>Actinomycetes</taxon>
        <taxon>Pseudonocardiales</taxon>
        <taxon>Pseudonocardiaceae</taxon>
        <taxon>Saccharopolyspora</taxon>
    </lineage>
</organism>
<dbReference type="InterPro" id="IPR050266">
    <property type="entry name" value="AB_hydrolase_sf"/>
</dbReference>
<dbReference type="GO" id="GO:0003824">
    <property type="term" value="F:catalytic activity"/>
    <property type="evidence" value="ECO:0007669"/>
    <property type="project" value="InterPro"/>
</dbReference>
<proteinExistence type="predicted"/>
<accession>A0A2N3XY06</accession>
<dbReference type="Pfam" id="PF00561">
    <property type="entry name" value="Abhydrolase_1"/>
    <property type="match status" value="1"/>
</dbReference>
<dbReference type="SUPFAM" id="SSF53474">
    <property type="entry name" value="alpha/beta-Hydrolases"/>
    <property type="match status" value="1"/>
</dbReference>
<reference evidence="2" key="1">
    <citation type="submission" date="2017-12" db="EMBL/GenBank/DDBJ databases">
        <title>Sequencing the genomes of 1000 Actinobacteria strains.</title>
        <authorList>
            <person name="Klenk H.-P."/>
        </authorList>
    </citation>
    <scope>NUCLEOTIDE SEQUENCE [LARGE SCALE GENOMIC DNA]</scope>
    <source>
        <strain evidence="2">DSM 44228</strain>
    </source>
</reference>
<dbReference type="GO" id="GO:0016020">
    <property type="term" value="C:membrane"/>
    <property type="evidence" value="ECO:0007669"/>
    <property type="project" value="TreeGrafter"/>
</dbReference>
<sequence>MAMHAREETRMVGGLRFHVRRAGEGPLILLLHGWPQTSYAWRRVLPVLARDHTVVAPDLRGYGASSRPRGGYDKRSMAADMSGLMHELGYTQAVVVGHDRGARVAHRWGLDRPHEISRLILLSVVPTREMWRHMDARVGAAYWHWLFHLVPDLPEFLTEGKAGEYVRFMLAAGAFQREAFTEADLRHYAEAYAQPGALRASFDDYRAARHEDLEADEADAAAGRRLTMPVHVAWGAEGLVGTLPVLDLWRDYAARLEGAQIASCGHFPAEEQPDVLVARIRAFLAADKTVEEN</sequence>
<dbReference type="Gene3D" id="3.40.50.1820">
    <property type="entry name" value="alpha/beta hydrolase"/>
    <property type="match status" value="1"/>
</dbReference>
<name>A0A2N3XY06_SACSN</name>
<dbReference type="PANTHER" id="PTHR43798">
    <property type="entry name" value="MONOACYLGLYCEROL LIPASE"/>
    <property type="match status" value="1"/>
</dbReference>
<gene>
    <name evidence="2" type="ORF">A8926_3283</name>
</gene>
<dbReference type="STRING" id="994479.GCA_000194155_06722"/>
<keyword evidence="3" id="KW-1185">Reference proteome</keyword>
<dbReference type="Proteomes" id="UP000233786">
    <property type="component" value="Unassembled WGS sequence"/>
</dbReference>
<dbReference type="InterPro" id="IPR029058">
    <property type="entry name" value="AB_hydrolase_fold"/>
</dbReference>